<sequence length="274" mass="29010">REITDPPSVLYAKGAWPPPDLPLIAVVGTRKATKEGLNIAKDFARDLARSGCGIVSGLAMGIDTAAHRGALAAGGFTAAVLGNGIDVVYPAQNEKLAADILNTKGLIISEYGPGEPSYPGNFLRRNRIISGLSVATLVIEAPAQSGALATARFAAEQGREVFVVPGSLSNRNYRGSHELIRDGATLVQGVEDVLGDLGQNSLFTPHSSNLISPELSEEETIIVETLRKEGSPLGVDRLLELTKLEPRTVSIGLTSLTLKGYLIEERSVYSLKIL</sequence>
<proteinExistence type="inferred from homology"/>
<evidence type="ECO:0000313" key="4">
    <source>
        <dbReference type="Proteomes" id="UP000177062"/>
    </source>
</evidence>
<dbReference type="InterPro" id="IPR057666">
    <property type="entry name" value="DrpA_SLOG"/>
</dbReference>
<dbReference type="AlphaFoldDB" id="A0A1G1YVK1"/>
<dbReference type="InterPro" id="IPR003488">
    <property type="entry name" value="DprA"/>
</dbReference>
<evidence type="ECO:0000259" key="2">
    <source>
        <dbReference type="Pfam" id="PF02481"/>
    </source>
</evidence>
<comment type="caution">
    <text evidence="3">The sequence shown here is derived from an EMBL/GenBank/DDBJ whole genome shotgun (WGS) entry which is preliminary data.</text>
</comment>
<accession>A0A1G1YVK1</accession>
<dbReference type="EMBL" id="MHIT01000027">
    <property type="protein sequence ID" value="OGY56405.1"/>
    <property type="molecule type" value="Genomic_DNA"/>
</dbReference>
<evidence type="ECO:0000256" key="1">
    <source>
        <dbReference type="ARBA" id="ARBA00006525"/>
    </source>
</evidence>
<comment type="similarity">
    <text evidence="1">Belongs to the DprA/Smf family.</text>
</comment>
<organism evidence="3 4">
    <name type="scientific">Candidatus Colwellbacteria bacterium RBG_13_48_8</name>
    <dbReference type="NCBI Taxonomy" id="1797685"/>
    <lineage>
        <taxon>Bacteria</taxon>
        <taxon>Candidatus Colwelliibacteriota</taxon>
    </lineage>
</organism>
<gene>
    <name evidence="3" type="ORF">A2Y84_01915</name>
</gene>
<feature type="domain" description="Smf/DprA SLOG" evidence="2">
    <location>
        <begin position="1"/>
        <end position="196"/>
    </location>
</feature>
<protein>
    <submittedName>
        <fullName evidence="3">DNA protecting protein DprA</fullName>
    </submittedName>
</protein>
<dbReference type="PANTHER" id="PTHR43022:SF1">
    <property type="entry name" value="PROTEIN SMF"/>
    <property type="match status" value="1"/>
</dbReference>
<dbReference type="GO" id="GO:0009294">
    <property type="term" value="P:DNA-mediated transformation"/>
    <property type="evidence" value="ECO:0007669"/>
    <property type="project" value="InterPro"/>
</dbReference>
<dbReference type="Pfam" id="PF02481">
    <property type="entry name" value="DNA_processg_A"/>
    <property type="match status" value="1"/>
</dbReference>
<name>A0A1G1YVK1_9BACT</name>
<dbReference type="PANTHER" id="PTHR43022">
    <property type="entry name" value="PROTEIN SMF"/>
    <property type="match status" value="1"/>
</dbReference>
<dbReference type="Proteomes" id="UP000177062">
    <property type="component" value="Unassembled WGS sequence"/>
</dbReference>
<dbReference type="SUPFAM" id="SSF102405">
    <property type="entry name" value="MCP/YpsA-like"/>
    <property type="match status" value="1"/>
</dbReference>
<evidence type="ECO:0000313" key="3">
    <source>
        <dbReference type="EMBL" id="OGY56405.1"/>
    </source>
</evidence>
<dbReference type="NCBIfam" id="TIGR00732">
    <property type="entry name" value="dprA"/>
    <property type="match status" value="1"/>
</dbReference>
<reference evidence="3 4" key="1">
    <citation type="journal article" date="2016" name="Nat. Commun.">
        <title>Thousands of microbial genomes shed light on interconnected biogeochemical processes in an aquifer system.</title>
        <authorList>
            <person name="Anantharaman K."/>
            <person name="Brown C.T."/>
            <person name="Hug L.A."/>
            <person name="Sharon I."/>
            <person name="Castelle C.J."/>
            <person name="Probst A.J."/>
            <person name="Thomas B.C."/>
            <person name="Singh A."/>
            <person name="Wilkins M.J."/>
            <person name="Karaoz U."/>
            <person name="Brodie E.L."/>
            <person name="Williams K.H."/>
            <person name="Hubbard S.S."/>
            <person name="Banfield J.F."/>
        </authorList>
    </citation>
    <scope>NUCLEOTIDE SEQUENCE [LARGE SCALE GENOMIC DNA]</scope>
</reference>
<feature type="non-terminal residue" evidence="3">
    <location>
        <position position="1"/>
    </location>
</feature>
<dbReference type="Gene3D" id="3.40.50.450">
    <property type="match status" value="1"/>
</dbReference>